<gene>
    <name evidence="1" type="ORF">TWF730_009186</name>
</gene>
<organism evidence="1 2">
    <name type="scientific">Orbilia blumenaviensis</name>
    <dbReference type="NCBI Taxonomy" id="1796055"/>
    <lineage>
        <taxon>Eukaryota</taxon>
        <taxon>Fungi</taxon>
        <taxon>Dikarya</taxon>
        <taxon>Ascomycota</taxon>
        <taxon>Pezizomycotina</taxon>
        <taxon>Orbiliomycetes</taxon>
        <taxon>Orbiliales</taxon>
        <taxon>Orbiliaceae</taxon>
        <taxon>Orbilia</taxon>
    </lineage>
</organism>
<proteinExistence type="predicted"/>
<protein>
    <submittedName>
        <fullName evidence="1">Uncharacterized protein</fullName>
    </submittedName>
</protein>
<comment type="caution">
    <text evidence="1">The sequence shown here is derived from an EMBL/GenBank/DDBJ whole genome shotgun (WGS) entry which is preliminary data.</text>
</comment>
<accession>A0AAV9UXL1</accession>
<sequence length="669" mass="75029">MPITDLSSPDLRETPKIYARTFTRSLDPDVQDVDTPVTEEFMQKNFTDRFGQLLYQPSPEGIYAGNILDQDTLLKYILSISTSAGVLKPTPDYAVQAFAVADAATIKYDATKLGDWYNPHLRFLYAVRATADGPGNYYESVTFLVVGSPNVTDPAGFLQAASWDPTISEFRFYEKIYDEETQTGFWTYNGKSSDAFNKDTEYLGPFNGHVNGAVIMKELQQPWLHWQSTDGTILDCLSKATINSYLQYPYLSDENTGSPFSKLGNGNDLQKNIIQPGVMNWFNQRFKNDFKDSSGKFLDEPLNVKRWAAHAIMTTTINIITAVEDPAGGRKLPPMSMFVNQDAIGFVKLWPTGPAIISYTDDLYKTASDGLDLVLMQELFGDTYPEGSIQLKNPGTLGGGRQTDSLDIVNFMVAKQGEGKDFTVLTPSYEDNLAIKSLYGQTVKPNTPALFTPTMLQALVSFDFPNPVYSWKRSILINYIPETTKRLPGNTYDLDTQFIDNLRNSSYASQPDSPEAQFLEYYQTFQPSSVTLKIKNYIGAISRNFKSPAYIKQYLQLAESKRRIYRPLPLDEFGYTLPYARGIEQTAPWLEMTDTGEVQNMDQRGVDFFTTWRNSVSSFDPHLLPQSSSSADTNAAAEGVQNLTVSAKCPSRKRSGGCPYTRRNLVRRG</sequence>
<keyword evidence="2" id="KW-1185">Reference proteome</keyword>
<evidence type="ECO:0000313" key="1">
    <source>
        <dbReference type="EMBL" id="KAK6352357.1"/>
    </source>
</evidence>
<dbReference type="Proteomes" id="UP001373714">
    <property type="component" value="Unassembled WGS sequence"/>
</dbReference>
<evidence type="ECO:0000313" key="2">
    <source>
        <dbReference type="Proteomes" id="UP001373714"/>
    </source>
</evidence>
<name>A0AAV9UXL1_9PEZI</name>
<dbReference type="EMBL" id="JAVHNS010000006">
    <property type="protein sequence ID" value="KAK6352357.1"/>
    <property type="molecule type" value="Genomic_DNA"/>
</dbReference>
<dbReference type="AlphaFoldDB" id="A0AAV9UXL1"/>
<reference evidence="1 2" key="1">
    <citation type="submission" date="2019-10" db="EMBL/GenBank/DDBJ databases">
        <authorList>
            <person name="Palmer J.M."/>
        </authorList>
    </citation>
    <scope>NUCLEOTIDE SEQUENCE [LARGE SCALE GENOMIC DNA]</scope>
    <source>
        <strain evidence="1 2">TWF730</strain>
    </source>
</reference>